<evidence type="ECO:0000256" key="3">
    <source>
        <dbReference type="ARBA" id="ARBA00021310"/>
    </source>
</evidence>
<evidence type="ECO:0000256" key="1">
    <source>
        <dbReference type="ARBA" id="ARBA00003065"/>
    </source>
</evidence>
<keyword evidence="11" id="KW-1185">Reference proteome</keyword>
<dbReference type="AlphaFoldDB" id="A0A7X0NFV1"/>
<dbReference type="InterPro" id="IPR042242">
    <property type="entry name" value="RecO_C"/>
</dbReference>
<dbReference type="GO" id="GO:0006310">
    <property type="term" value="P:DNA recombination"/>
    <property type="evidence" value="ECO:0007669"/>
    <property type="project" value="UniProtKB-UniRule"/>
</dbReference>
<dbReference type="PANTHER" id="PTHR33991">
    <property type="entry name" value="DNA REPAIR PROTEIN RECO"/>
    <property type="match status" value="1"/>
</dbReference>
<dbReference type="Pfam" id="PF11967">
    <property type="entry name" value="RecO_N"/>
    <property type="match status" value="1"/>
</dbReference>
<dbReference type="NCBIfam" id="TIGR00613">
    <property type="entry name" value="reco"/>
    <property type="match status" value="1"/>
</dbReference>
<dbReference type="SUPFAM" id="SSF57863">
    <property type="entry name" value="ArfGap/RecO-like zinc finger"/>
    <property type="match status" value="1"/>
</dbReference>
<gene>
    <name evidence="8" type="primary">recO</name>
    <name evidence="10" type="ORF">HNQ55_001194</name>
</gene>
<keyword evidence="5 8" id="KW-0233">DNA recombination</keyword>
<evidence type="ECO:0000313" key="10">
    <source>
        <dbReference type="EMBL" id="MBB6542694.1"/>
    </source>
</evidence>
<organism evidence="10 11">
    <name type="scientific">Thalassotalea piscium</name>
    <dbReference type="NCBI Taxonomy" id="1230533"/>
    <lineage>
        <taxon>Bacteria</taxon>
        <taxon>Pseudomonadati</taxon>
        <taxon>Pseudomonadota</taxon>
        <taxon>Gammaproteobacteria</taxon>
        <taxon>Alteromonadales</taxon>
        <taxon>Colwelliaceae</taxon>
        <taxon>Thalassotalea</taxon>
    </lineage>
</organism>
<dbReference type="GO" id="GO:0043590">
    <property type="term" value="C:bacterial nucleoid"/>
    <property type="evidence" value="ECO:0007669"/>
    <property type="project" value="TreeGrafter"/>
</dbReference>
<dbReference type="GO" id="GO:0006302">
    <property type="term" value="P:double-strand break repair"/>
    <property type="evidence" value="ECO:0007669"/>
    <property type="project" value="TreeGrafter"/>
</dbReference>
<evidence type="ECO:0000256" key="6">
    <source>
        <dbReference type="ARBA" id="ARBA00023204"/>
    </source>
</evidence>
<comment type="function">
    <text evidence="1 8">Involved in DNA repair and RecF pathway recombination.</text>
</comment>
<dbReference type="Proteomes" id="UP000537141">
    <property type="component" value="Unassembled WGS sequence"/>
</dbReference>
<proteinExistence type="inferred from homology"/>
<dbReference type="HAMAP" id="MF_00201">
    <property type="entry name" value="RecO"/>
    <property type="match status" value="1"/>
</dbReference>
<dbReference type="Gene3D" id="2.40.50.140">
    <property type="entry name" value="Nucleic acid-binding proteins"/>
    <property type="match status" value="1"/>
</dbReference>
<dbReference type="InterPro" id="IPR003717">
    <property type="entry name" value="RecO"/>
</dbReference>
<dbReference type="RefSeq" id="WP_184423511.1">
    <property type="nucleotide sequence ID" value="NZ_AP027362.1"/>
</dbReference>
<evidence type="ECO:0000313" key="11">
    <source>
        <dbReference type="Proteomes" id="UP000537141"/>
    </source>
</evidence>
<evidence type="ECO:0000256" key="4">
    <source>
        <dbReference type="ARBA" id="ARBA00022763"/>
    </source>
</evidence>
<dbReference type="Pfam" id="PF02565">
    <property type="entry name" value="RecO_C"/>
    <property type="match status" value="1"/>
</dbReference>
<reference evidence="10 11" key="1">
    <citation type="submission" date="2020-08" db="EMBL/GenBank/DDBJ databases">
        <title>Genomic Encyclopedia of Type Strains, Phase IV (KMG-IV): sequencing the most valuable type-strain genomes for metagenomic binning, comparative biology and taxonomic classification.</title>
        <authorList>
            <person name="Goeker M."/>
        </authorList>
    </citation>
    <scope>NUCLEOTIDE SEQUENCE [LARGE SCALE GENOMIC DNA]</scope>
    <source>
        <strain evidence="10 11">DSM 26287</strain>
    </source>
</reference>
<dbReference type="Gene3D" id="1.20.1440.120">
    <property type="entry name" value="Recombination protein O, C-terminal domain"/>
    <property type="match status" value="1"/>
</dbReference>
<name>A0A7X0NFV1_9GAMM</name>
<sequence length="226" mass="25884">MFELEQAAFVLHSRPYRENQKIVELLTAHHGKVSAITYVGHTNKSNKKSLLQPFLPISVVLSGNNSLQKLTRVEAIGKSYSLEKERLYSGFYLNELLVRLLPEHQESSELFSLYQQSLSALNGEQAIELVLRTFEAQLLEELGQTIDFSLLDESKADFFHYIPDNGFQLTCDINKHLPKYTRSDLQAIATGEFTEPQVRQSYKKLMRQVINHLLGGKPLNSRQLFK</sequence>
<evidence type="ECO:0000256" key="7">
    <source>
        <dbReference type="ARBA" id="ARBA00033409"/>
    </source>
</evidence>
<protein>
    <recommendedName>
        <fullName evidence="3 8">DNA repair protein RecO</fullName>
    </recommendedName>
    <alternativeName>
        <fullName evidence="7 8">Recombination protein O</fullName>
    </alternativeName>
</protein>
<dbReference type="InterPro" id="IPR012340">
    <property type="entry name" value="NA-bd_OB-fold"/>
</dbReference>
<accession>A0A7X0NFV1</accession>
<dbReference type="InterPro" id="IPR037278">
    <property type="entry name" value="ARFGAP/RecO"/>
</dbReference>
<keyword evidence="4 8" id="KW-0227">DNA damage</keyword>
<feature type="domain" description="DNA replication/recombination mediator RecO N-terminal" evidence="9">
    <location>
        <begin position="1"/>
        <end position="76"/>
    </location>
</feature>
<dbReference type="PANTHER" id="PTHR33991:SF1">
    <property type="entry name" value="DNA REPAIR PROTEIN RECO"/>
    <property type="match status" value="1"/>
</dbReference>
<evidence type="ECO:0000259" key="9">
    <source>
        <dbReference type="Pfam" id="PF11967"/>
    </source>
</evidence>
<dbReference type="InterPro" id="IPR022572">
    <property type="entry name" value="DNA_rep/recomb_RecO_N"/>
</dbReference>
<dbReference type="SUPFAM" id="SSF50249">
    <property type="entry name" value="Nucleic acid-binding proteins"/>
    <property type="match status" value="1"/>
</dbReference>
<evidence type="ECO:0000256" key="8">
    <source>
        <dbReference type="HAMAP-Rule" id="MF_00201"/>
    </source>
</evidence>
<comment type="caution">
    <text evidence="10">The sequence shown here is derived from an EMBL/GenBank/DDBJ whole genome shotgun (WGS) entry which is preliminary data.</text>
</comment>
<evidence type="ECO:0000256" key="2">
    <source>
        <dbReference type="ARBA" id="ARBA00007452"/>
    </source>
</evidence>
<keyword evidence="6 8" id="KW-0234">DNA repair</keyword>
<comment type="similarity">
    <text evidence="2 8">Belongs to the RecO family.</text>
</comment>
<evidence type="ECO:0000256" key="5">
    <source>
        <dbReference type="ARBA" id="ARBA00023172"/>
    </source>
</evidence>
<dbReference type="EMBL" id="JACHHU010000007">
    <property type="protein sequence ID" value="MBB6542694.1"/>
    <property type="molecule type" value="Genomic_DNA"/>
</dbReference>